<dbReference type="EMBL" id="PEVA01000015">
    <property type="protein sequence ID" value="PIV08894.1"/>
    <property type="molecule type" value="Genomic_DNA"/>
</dbReference>
<dbReference type="Proteomes" id="UP000230119">
    <property type="component" value="Unassembled WGS sequence"/>
</dbReference>
<evidence type="ECO:0000313" key="2">
    <source>
        <dbReference type="EMBL" id="PIV08894.1"/>
    </source>
</evidence>
<feature type="transmembrane region" description="Helical" evidence="1">
    <location>
        <begin position="7"/>
        <end position="24"/>
    </location>
</feature>
<protein>
    <submittedName>
        <fullName evidence="2">Uncharacterized protein</fullName>
    </submittedName>
</protein>
<feature type="transmembrane region" description="Helical" evidence="1">
    <location>
        <begin position="77"/>
        <end position="94"/>
    </location>
</feature>
<keyword evidence="1" id="KW-0472">Membrane</keyword>
<sequence>MVKFQHLILPLVLWLSIGLIMAYVPPESPLVIGGVLILFSLVLYLSVRLFSHKNIPVIVTCCMMVFLLSNILSGFNYLNLLLIIAIGILVSQLIT</sequence>
<proteinExistence type="predicted"/>
<gene>
    <name evidence="2" type="ORF">COS52_00340</name>
</gene>
<name>A0A2M7BTT5_9BACT</name>
<evidence type="ECO:0000256" key="1">
    <source>
        <dbReference type="SAM" id="Phobius"/>
    </source>
</evidence>
<reference evidence="3" key="1">
    <citation type="submission" date="2017-09" db="EMBL/GenBank/DDBJ databases">
        <title>Depth-based differentiation of microbial function through sediment-hosted aquifers and enrichment of novel symbionts in the deep terrestrial subsurface.</title>
        <authorList>
            <person name="Probst A.J."/>
            <person name="Ladd B."/>
            <person name="Jarett J.K."/>
            <person name="Geller-Mcgrath D.E."/>
            <person name="Sieber C.M.K."/>
            <person name="Emerson J.B."/>
            <person name="Anantharaman K."/>
            <person name="Thomas B.C."/>
            <person name="Malmstrom R."/>
            <person name="Stieglmeier M."/>
            <person name="Klingl A."/>
            <person name="Woyke T."/>
            <person name="Ryan C.M."/>
            <person name="Banfield J.F."/>
        </authorList>
    </citation>
    <scope>NUCLEOTIDE SEQUENCE [LARGE SCALE GENOMIC DNA]</scope>
</reference>
<keyword evidence="1" id="KW-0812">Transmembrane</keyword>
<keyword evidence="1" id="KW-1133">Transmembrane helix</keyword>
<comment type="caution">
    <text evidence="2">The sequence shown here is derived from an EMBL/GenBank/DDBJ whole genome shotgun (WGS) entry which is preliminary data.</text>
</comment>
<evidence type="ECO:0000313" key="3">
    <source>
        <dbReference type="Proteomes" id="UP000230119"/>
    </source>
</evidence>
<dbReference type="AlphaFoldDB" id="A0A2M7BTT5"/>
<feature type="transmembrane region" description="Helical" evidence="1">
    <location>
        <begin position="30"/>
        <end position="47"/>
    </location>
</feature>
<accession>A0A2M7BTT5</accession>
<organism evidence="2 3">
    <name type="scientific">Candidatus Roizmanbacteria bacterium CG03_land_8_20_14_0_80_39_12</name>
    <dbReference type="NCBI Taxonomy" id="1974847"/>
    <lineage>
        <taxon>Bacteria</taxon>
        <taxon>Candidatus Roizmaniibacteriota</taxon>
    </lineage>
</organism>